<feature type="binding site" evidence="14">
    <location>
        <position position="332"/>
    </location>
    <ligand>
        <name>Zn(2+)</name>
        <dbReference type="ChEBI" id="CHEBI:29105"/>
        <note>catalytic</note>
    </ligand>
</feature>
<keyword evidence="9 14" id="KW-0862">Zinc</keyword>
<feature type="domain" description="Aminopeptidase N-like N-terminal" evidence="19">
    <location>
        <begin position="35"/>
        <end position="221"/>
    </location>
</feature>
<keyword evidence="7 16" id="KW-0732">Signal</keyword>
<dbReference type="PANTHER" id="PTHR11533">
    <property type="entry name" value="PROTEASE M1 ZINC METALLOPROTEASE"/>
    <property type="match status" value="1"/>
</dbReference>
<organism evidence="20">
    <name type="scientific">Chrysomela tremula</name>
    <name type="common">Leaf beetle</name>
    <dbReference type="NCBI Taxonomy" id="63687"/>
    <lineage>
        <taxon>Eukaryota</taxon>
        <taxon>Metazoa</taxon>
        <taxon>Ecdysozoa</taxon>
        <taxon>Arthropoda</taxon>
        <taxon>Hexapoda</taxon>
        <taxon>Insecta</taxon>
        <taxon>Pterygota</taxon>
        <taxon>Neoptera</taxon>
        <taxon>Endopterygota</taxon>
        <taxon>Coleoptera</taxon>
        <taxon>Polyphaga</taxon>
        <taxon>Cucujiformia</taxon>
        <taxon>Chrysomeloidea</taxon>
        <taxon>Chrysomelidae</taxon>
        <taxon>Chrysomelinae</taxon>
        <taxon>Chrysomelini</taxon>
        <taxon>Chrysomela</taxon>
    </lineage>
</organism>
<dbReference type="InterPro" id="IPR027268">
    <property type="entry name" value="Peptidase_M4/M1_CTD_sf"/>
</dbReference>
<evidence type="ECO:0000256" key="1">
    <source>
        <dbReference type="ARBA" id="ARBA00004609"/>
    </source>
</evidence>
<dbReference type="GO" id="GO:0005615">
    <property type="term" value="C:extracellular space"/>
    <property type="evidence" value="ECO:0007669"/>
    <property type="project" value="TreeGrafter"/>
</dbReference>
<dbReference type="GO" id="GO:0043171">
    <property type="term" value="P:peptide catabolic process"/>
    <property type="evidence" value="ECO:0007669"/>
    <property type="project" value="TreeGrafter"/>
</dbReference>
<dbReference type="Gene3D" id="1.25.50.20">
    <property type="match status" value="1"/>
</dbReference>
<dbReference type="InterPro" id="IPR050344">
    <property type="entry name" value="Peptidase_M1_aminopeptidases"/>
</dbReference>
<keyword evidence="15 20" id="KW-0031">Aminopeptidase</keyword>
<proteinExistence type="evidence at transcript level"/>
<dbReference type="SUPFAM" id="SSF55486">
    <property type="entry name" value="Metalloproteases ('zincins'), catalytic domain"/>
    <property type="match status" value="1"/>
</dbReference>
<dbReference type="GO" id="GO:0070006">
    <property type="term" value="F:metalloaminopeptidase activity"/>
    <property type="evidence" value="ECO:0007669"/>
    <property type="project" value="TreeGrafter"/>
</dbReference>
<comment type="cofactor">
    <cofactor evidence="14 15">
        <name>Zn(2+)</name>
        <dbReference type="ChEBI" id="CHEBI:29105"/>
    </cofactor>
    <text evidence="14 15">Binds 1 zinc ion per subunit.</text>
</comment>
<keyword evidence="15" id="KW-0812">Transmembrane</keyword>
<evidence type="ECO:0000259" key="18">
    <source>
        <dbReference type="Pfam" id="PF11838"/>
    </source>
</evidence>
<dbReference type="GO" id="GO:0008270">
    <property type="term" value="F:zinc ion binding"/>
    <property type="evidence" value="ECO:0007669"/>
    <property type="project" value="UniProtKB-UniRule"/>
</dbReference>
<dbReference type="InterPro" id="IPR045357">
    <property type="entry name" value="Aminopeptidase_N-like_N"/>
</dbReference>
<evidence type="ECO:0000256" key="3">
    <source>
        <dbReference type="ARBA" id="ARBA00022475"/>
    </source>
</evidence>
<dbReference type="Pfam" id="PF17900">
    <property type="entry name" value="Peptidase_M1_N"/>
    <property type="match status" value="1"/>
</dbReference>
<evidence type="ECO:0000256" key="4">
    <source>
        <dbReference type="ARBA" id="ARBA00022622"/>
    </source>
</evidence>
<feature type="domain" description="Peptidase M1 membrane alanine aminopeptidase" evidence="17">
    <location>
        <begin position="285"/>
        <end position="467"/>
    </location>
</feature>
<evidence type="ECO:0000256" key="8">
    <source>
        <dbReference type="ARBA" id="ARBA00022801"/>
    </source>
</evidence>
<keyword evidence="15" id="KW-1133">Transmembrane helix</keyword>
<evidence type="ECO:0000256" key="5">
    <source>
        <dbReference type="ARBA" id="ARBA00022670"/>
    </source>
</evidence>
<sequence length="915" mass="104337">MISSGIRVCILLLLVSEQISKNDAEQYRLPDHVLPLRYFLRLNIADIDSDRFAGSVIISFKTSEESNDILLYVSPDHVNITKIVLNADASALCNISSHDEHTEIATISCSEKTELDVTNTLYITYEAFLSSTSQSGIYRTKVSGENGNIDIMIVTELSPSFARRLFPCFDEPRFKAIFDLVVTHPKDYEVLANNPNVNQIIASDGMAQSQFNTSPPMSTYLFGFVIGKFQNMSADMTEAKFSYVVFTRPQLINYAGTALQYGPQLVTAMGYLTGIQFEDMGAVQLLQVALPELKVPAMQNWGLLMYRETEILDEAGKTTALSKQNIISIMSHQISHQWFGSYATLNRWSNSWLNEGFATYFQYFLHGKVDGLDMHLDEQFTVNVLQNALREDAFSNSSALSDENIDDDTIDDYFKKEEYLTHGKGASVIRMMKSVIGEDKFQEGIKKYLQECNFSTTNTTALLKSLELTNLMEPWIYQSGYPLLRVLLRHTNQVQITQEPFSNSKLDRDSNTQWNIPVTYTTSVEKDFNKEHIDWLMENHTLTVSLEEEAWILVNIQQIGFYRVNYDDALWERLIVALNKDRTSIHVLNRAQLIDDAFSLAHIGEISYINAFRLADFLMKETEYVPWSSALNALSYMIYQVNDEETLDMLKSRTLQYIKSAFPLLSRQGNSHIELLKHALILEWKCKLGEKGCIEYAKKHFREYQQSGRLPDFNEREAIFCYGAKYSSGSAPKQLYRYFLSIFQSSKSTIERETILTAIGCISDELVLSGFLRETLDEDSVIPRTYSPAIFESVLSNMDFGCDVTLNFVSKNLELFVELHGEIFPISTVLSQLSDRIKNESQLEKLKSIISRTGEIQDSDKILNKVKYNMDWSAENTEKIKSSLFEHRSNGSVVIPSSFLSVILSNLLLLIYTFH</sequence>
<dbReference type="PANTHER" id="PTHR11533:SF301">
    <property type="entry name" value="AMINOPEPTIDASE"/>
    <property type="match status" value="1"/>
</dbReference>
<dbReference type="FunFam" id="2.60.40.1910:FF:000008">
    <property type="entry name" value="Aminopeptidase"/>
    <property type="match status" value="1"/>
</dbReference>
<dbReference type="AlphaFoldDB" id="D9HP35"/>
<evidence type="ECO:0000256" key="11">
    <source>
        <dbReference type="ARBA" id="ARBA00023136"/>
    </source>
</evidence>
<keyword evidence="10 15" id="KW-0482">Metalloprotease</keyword>
<evidence type="ECO:0000256" key="12">
    <source>
        <dbReference type="ARBA" id="ARBA00023180"/>
    </source>
</evidence>
<keyword evidence="3" id="KW-1003">Cell membrane</keyword>
<comment type="similarity">
    <text evidence="2 15">Belongs to the peptidase M1 family.</text>
</comment>
<dbReference type="InterPro" id="IPR014782">
    <property type="entry name" value="Peptidase_M1_dom"/>
</dbReference>
<feature type="domain" description="ERAP1-like C-terminal" evidence="18">
    <location>
        <begin position="551"/>
        <end position="853"/>
    </location>
</feature>
<dbReference type="SUPFAM" id="SSF63737">
    <property type="entry name" value="Leukotriene A4 hydrolase N-terminal domain"/>
    <property type="match status" value="1"/>
</dbReference>
<comment type="subcellular location">
    <subcellularLocation>
        <location evidence="1">Cell membrane</location>
        <topology evidence="1">Lipid-anchor</topology>
        <topology evidence="1">GPI-anchor</topology>
    </subcellularLocation>
</comment>
<dbReference type="Gene3D" id="2.60.40.1730">
    <property type="entry name" value="tricorn interacting facor f3 domain"/>
    <property type="match status" value="1"/>
</dbReference>
<dbReference type="GO" id="GO:0006508">
    <property type="term" value="P:proteolysis"/>
    <property type="evidence" value="ECO:0007669"/>
    <property type="project" value="UniProtKB-KW"/>
</dbReference>
<keyword evidence="8 15" id="KW-0378">Hydrolase</keyword>
<dbReference type="PRINTS" id="PR00756">
    <property type="entry name" value="ALADIPTASE"/>
</dbReference>
<evidence type="ECO:0000256" key="7">
    <source>
        <dbReference type="ARBA" id="ARBA00022729"/>
    </source>
</evidence>
<feature type="signal peptide" evidence="16">
    <location>
        <begin position="1"/>
        <end position="24"/>
    </location>
</feature>
<accession>D9HP35</accession>
<evidence type="ECO:0000256" key="13">
    <source>
        <dbReference type="ARBA" id="ARBA00023288"/>
    </source>
</evidence>
<feature type="binding site" evidence="14">
    <location>
        <position position="336"/>
    </location>
    <ligand>
        <name>Zn(2+)</name>
        <dbReference type="ChEBI" id="CHEBI:29105"/>
        <note>catalytic</note>
    </ligand>
</feature>
<evidence type="ECO:0000313" key="20">
    <source>
        <dbReference type="EMBL" id="ADI48183.1"/>
    </source>
</evidence>
<keyword evidence="12" id="KW-0325">Glycoprotein</keyword>
<dbReference type="Pfam" id="PF11838">
    <property type="entry name" value="ERAP1_C"/>
    <property type="match status" value="1"/>
</dbReference>
<dbReference type="InterPro" id="IPR024571">
    <property type="entry name" value="ERAP1-like_C_dom"/>
</dbReference>
<evidence type="ECO:0000256" key="16">
    <source>
        <dbReference type="SAM" id="SignalP"/>
    </source>
</evidence>
<name>D9HP35_CHRTR</name>
<evidence type="ECO:0000256" key="2">
    <source>
        <dbReference type="ARBA" id="ARBA00010136"/>
    </source>
</evidence>
<evidence type="ECO:0000256" key="14">
    <source>
        <dbReference type="PIRSR" id="PIRSR634016-3"/>
    </source>
</evidence>
<keyword evidence="6 14" id="KW-0479">Metal-binding</keyword>
<dbReference type="CDD" id="cd09601">
    <property type="entry name" value="M1_APN-Q_like"/>
    <property type="match status" value="1"/>
</dbReference>
<dbReference type="Pfam" id="PF01433">
    <property type="entry name" value="Peptidase_M1"/>
    <property type="match status" value="1"/>
</dbReference>
<protein>
    <recommendedName>
        <fullName evidence="15">Aminopeptidase</fullName>
        <ecNumber evidence="15">3.4.11.-</ecNumber>
    </recommendedName>
</protein>
<evidence type="ECO:0000256" key="9">
    <source>
        <dbReference type="ARBA" id="ARBA00022833"/>
    </source>
</evidence>
<dbReference type="Gene3D" id="1.10.390.10">
    <property type="entry name" value="Neutral Protease Domain 2"/>
    <property type="match status" value="1"/>
</dbReference>
<dbReference type="InterPro" id="IPR034016">
    <property type="entry name" value="M1_APN-typ"/>
</dbReference>
<dbReference type="GO" id="GO:0005886">
    <property type="term" value="C:plasma membrane"/>
    <property type="evidence" value="ECO:0007669"/>
    <property type="project" value="UniProtKB-SubCell"/>
</dbReference>
<evidence type="ECO:0000256" key="15">
    <source>
        <dbReference type="RuleBase" id="RU364040"/>
    </source>
</evidence>
<keyword evidence="4" id="KW-0336">GPI-anchor</keyword>
<evidence type="ECO:0000259" key="17">
    <source>
        <dbReference type="Pfam" id="PF01433"/>
    </source>
</evidence>
<dbReference type="EMBL" id="HM012709">
    <property type="protein sequence ID" value="ADI48183.1"/>
    <property type="molecule type" value="mRNA"/>
</dbReference>
<dbReference type="InterPro" id="IPR001930">
    <property type="entry name" value="Peptidase_M1"/>
</dbReference>
<evidence type="ECO:0000256" key="10">
    <source>
        <dbReference type="ARBA" id="ARBA00023049"/>
    </source>
</evidence>
<dbReference type="InterPro" id="IPR042097">
    <property type="entry name" value="Aminopeptidase_N-like_N_sf"/>
</dbReference>
<keyword evidence="13" id="KW-0449">Lipoprotein</keyword>
<feature type="binding site" evidence="14">
    <location>
        <position position="355"/>
    </location>
    <ligand>
        <name>Zn(2+)</name>
        <dbReference type="ChEBI" id="CHEBI:29105"/>
        <note>catalytic</note>
    </ligand>
</feature>
<dbReference type="GO" id="GO:0098552">
    <property type="term" value="C:side of membrane"/>
    <property type="evidence" value="ECO:0007669"/>
    <property type="project" value="UniProtKB-KW"/>
</dbReference>
<feature type="chain" id="PRO_5003125461" description="Aminopeptidase" evidence="16">
    <location>
        <begin position="25"/>
        <end position="915"/>
    </location>
</feature>
<keyword evidence="11 15" id="KW-0472">Membrane</keyword>
<dbReference type="Gene3D" id="2.60.40.1910">
    <property type="match status" value="1"/>
</dbReference>
<reference evidence="20" key="1">
    <citation type="journal article" date="2011" name="Insect Mol. Biol.">
        <title>Molecular characterization of three genes encoding aminopeptidases N in the poplar leaf beetle Chrysomela tremulae.</title>
        <authorList>
            <person name="van Munster M."/>
            <person name="le Gleuher M."/>
            <person name="Pauchet Y."/>
            <person name="Augustin S."/>
            <person name="Courtin C."/>
            <person name="Amichot M."/>
            <person name="Ffrench-Constant R.H."/>
            <person name="Pauron D."/>
        </authorList>
    </citation>
    <scope>NUCLEOTIDE SEQUENCE</scope>
</reference>
<dbReference type="EC" id="3.4.11.-" evidence="15"/>
<evidence type="ECO:0000259" key="19">
    <source>
        <dbReference type="Pfam" id="PF17900"/>
    </source>
</evidence>
<dbReference type="GO" id="GO:0042277">
    <property type="term" value="F:peptide binding"/>
    <property type="evidence" value="ECO:0007669"/>
    <property type="project" value="TreeGrafter"/>
</dbReference>
<evidence type="ECO:0000256" key="6">
    <source>
        <dbReference type="ARBA" id="ARBA00022723"/>
    </source>
</evidence>
<keyword evidence="5 15" id="KW-0645">Protease</keyword>
<feature type="transmembrane region" description="Helical" evidence="15">
    <location>
        <begin position="893"/>
        <end position="914"/>
    </location>
</feature>
<dbReference type="GO" id="GO:0005737">
    <property type="term" value="C:cytoplasm"/>
    <property type="evidence" value="ECO:0007669"/>
    <property type="project" value="TreeGrafter"/>
</dbReference>